<accession>A0A3N4LIA0</accession>
<feature type="compositionally biased region" description="Basic and acidic residues" evidence="1">
    <location>
        <begin position="1050"/>
        <end position="1061"/>
    </location>
</feature>
<proteinExistence type="predicted"/>
<feature type="region of interest" description="Disordered" evidence="1">
    <location>
        <begin position="205"/>
        <end position="282"/>
    </location>
</feature>
<feature type="compositionally biased region" description="Acidic residues" evidence="1">
    <location>
        <begin position="1421"/>
        <end position="1441"/>
    </location>
</feature>
<feature type="domain" description="F-box" evidence="2">
    <location>
        <begin position="12"/>
        <end position="49"/>
    </location>
</feature>
<dbReference type="STRING" id="1051890.A0A3N4LIA0"/>
<evidence type="ECO:0000256" key="1">
    <source>
        <dbReference type="SAM" id="MobiDB-lite"/>
    </source>
</evidence>
<feature type="compositionally biased region" description="Acidic residues" evidence="1">
    <location>
        <begin position="1449"/>
        <end position="1462"/>
    </location>
</feature>
<feature type="region of interest" description="Disordered" evidence="1">
    <location>
        <begin position="1419"/>
        <end position="1462"/>
    </location>
</feature>
<dbReference type="Pfam" id="PF12937">
    <property type="entry name" value="F-box-like"/>
    <property type="match status" value="1"/>
</dbReference>
<evidence type="ECO:0000259" key="2">
    <source>
        <dbReference type="Pfam" id="PF12937"/>
    </source>
</evidence>
<dbReference type="SUPFAM" id="SSF81383">
    <property type="entry name" value="F-box domain"/>
    <property type="match status" value="1"/>
</dbReference>
<dbReference type="Gene3D" id="1.20.1280.50">
    <property type="match status" value="1"/>
</dbReference>
<evidence type="ECO:0000313" key="3">
    <source>
        <dbReference type="EMBL" id="RPB21408.1"/>
    </source>
</evidence>
<dbReference type="CDD" id="cd09917">
    <property type="entry name" value="F-box_SF"/>
    <property type="match status" value="1"/>
</dbReference>
<dbReference type="EMBL" id="ML121559">
    <property type="protein sequence ID" value="RPB21408.1"/>
    <property type="molecule type" value="Genomic_DNA"/>
</dbReference>
<gene>
    <name evidence="3" type="ORF">L211DRAFT_432090</name>
</gene>
<evidence type="ECO:0000313" key="4">
    <source>
        <dbReference type="Proteomes" id="UP000267821"/>
    </source>
</evidence>
<keyword evidence="4" id="KW-1185">Reference proteome</keyword>
<feature type="region of interest" description="Disordered" evidence="1">
    <location>
        <begin position="1040"/>
        <end position="1099"/>
    </location>
</feature>
<feature type="region of interest" description="Disordered" evidence="1">
    <location>
        <begin position="697"/>
        <end position="738"/>
    </location>
</feature>
<dbReference type="Proteomes" id="UP000267821">
    <property type="component" value="Unassembled WGS sequence"/>
</dbReference>
<feature type="compositionally biased region" description="Basic and acidic residues" evidence="1">
    <location>
        <begin position="228"/>
        <end position="239"/>
    </location>
</feature>
<dbReference type="InParanoid" id="A0A3N4LIA0"/>
<feature type="compositionally biased region" description="Basic residues" evidence="1">
    <location>
        <begin position="216"/>
        <end position="227"/>
    </location>
</feature>
<feature type="compositionally biased region" description="Low complexity" evidence="1">
    <location>
        <begin position="711"/>
        <end position="738"/>
    </location>
</feature>
<dbReference type="InterPro" id="IPR001810">
    <property type="entry name" value="F-box_dom"/>
</dbReference>
<dbReference type="InterPro" id="IPR036047">
    <property type="entry name" value="F-box-like_dom_sf"/>
</dbReference>
<protein>
    <recommendedName>
        <fullName evidence="2">F-box domain-containing protein</fullName>
    </recommendedName>
</protein>
<organism evidence="3 4">
    <name type="scientific">Terfezia boudieri ATCC MYA-4762</name>
    <dbReference type="NCBI Taxonomy" id="1051890"/>
    <lineage>
        <taxon>Eukaryota</taxon>
        <taxon>Fungi</taxon>
        <taxon>Dikarya</taxon>
        <taxon>Ascomycota</taxon>
        <taxon>Pezizomycotina</taxon>
        <taxon>Pezizomycetes</taxon>
        <taxon>Pezizales</taxon>
        <taxon>Pezizaceae</taxon>
        <taxon>Terfezia</taxon>
    </lineage>
</organism>
<feature type="compositionally biased region" description="Basic residues" evidence="1">
    <location>
        <begin position="265"/>
        <end position="276"/>
    </location>
</feature>
<reference evidence="3 4" key="1">
    <citation type="journal article" date="2018" name="Nat. Ecol. Evol.">
        <title>Pezizomycetes genomes reveal the molecular basis of ectomycorrhizal truffle lifestyle.</title>
        <authorList>
            <person name="Murat C."/>
            <person name="Payen T."/>
            <person name="Noel B."/>
            <person name="Kuo A."/>
            <person name="Morin E."/>
            <person name="Chen J."/>
            <person name="Kohler A."/>
            <person name="Krizsan K."/>
            <person name="Balestrini R."/>
            <person name="Da Silva C."/>
            <person name="Montanini B."/>
            <person name="Hainaut M."/>
            <person name="Levati E."/>
            <person name="Barry K.W."/>
            <person name="Belfiori B."/>
            <person name="Cichocki N."/>
            <person name="Clum A."/>
            <person name="Dockter R.B."/>
            <person name="Fauchery L."/>
            <person name="Guy J."/>
            <person name="Iotti M."/>
            <person name="Le Tacon F."/>
            <person name="Lindquist E.A."/>
            <person name="Lipzen A."/>
            <person name="Malagnac F."/>
            <person name="Mello A."/>
            <person name="Molinier V."/>
            <person name="Miyauchi S."/>
            <person name="Poulain J."/>
            <person name="Riccioni C."/>
            <person name="Rubini A."/>
            <person name="Sitrit Y."/>
            <person name="Splivallo R."/>
            <person name="Traeger S."/>
            <person name="Wang M."/>
            <person name="Zifcakova L."/>
            <person name="Wipf D."/>
            <person name="Zambonelli A."/>
            <person name="Paolocci F."/>
            <person name="Nowrousian M."/>
            <person name="Ottonello S."/>
            <person name="Baldrian P."/>
            <person name="Spatafora J.W."/>
            <person name="Henrissat B."/>
            <person name="Nagy L.G."/>
            <person name="Aury J.M."/>
            <person name="Wincker P."/>
            <person name="Grigoriev I.V."/>
            <person name="Bonfante P."/>
            <person name="Martin F.M."/>
        </authorList>
    </citation>
    <scope>NUCLEOTIDE SEQUENCE [LARGE SCALE GENOMIC DNA]</scope>
    <source>
        <strain evidence="3 4">ATCC MYA-4762</strain>
    </source>
</reference>
<name>A0A3N4LIA0_9PEZI</name>
<sequence length="1477" mass="164727">MALPQPLLPPIYKLPPELLLHVFTFLAHPPSLITAALTCRSFHQQIFDISADKYIWKEAARAVCGFGGKTDKSGDIEGDDANYLEAVRGGVPESLDELWAIGVGPVLIDVKVPEGKKASLKGKERAVDADDAAASTGVVVELKPMYREMCKAQMRWENYFGAQKGAKETTKEVEKLVDTTLLSFQAKPIIPSSVSEVISTAAEAISSKAEGTTRQTSRRSARIAVKKKQAEQAAAKEEMPSVAPKRAIKRKSTGSDHGESLPSKTARKAKAPRYGRVHTSLPSLSTLPPNLVKTHYTKRIFSIVHTETEGSRSELEPPIVSVKMPSWGEQLDSYPLGKQSMTLTLHEQRQSDTKRDKRNRELAQGGVRDNIAFFLFSDDPRMLYGERGAINDDSRYTVRRGVVGGSFGAPPLGECIVVNTKARTGKMAVITQEKSQQEKDEDGDITMVSGQENGIGSRLQESASTVTNGLSIIERTRTAIYGLSDKIRDVSTEEFYGLYRMDQLPENNEPWLHQGKSYSIATTEFIRPVPYTTCFPSFKKLDRNRTLKKSIVEHFPSLKNILGMDEQSTTGLSTDGTALPMPDLGLDYNRLQKLGLSNLQLNRWAKNNIHSDANLRLVPELRKIKEKDGKTISVNEETLPAIFLGRTPPDLAGLEVAEVERLTVDYDDNNNELEVKTKVNLRWRMPKCQDLLSLKPPFERPSLAMPPPPASSTAGPSTAAASTPIGTASASAPGATTASTPAVHIHPFAPIPPSPWAISHHIAYHYQNQPHSASMNINAISAVGAITSADLAHLLYTVPDTETTWEFRSRGPYLVSCDDNDGVAPSTLTCFRARPGHQAGEMGDMLWQRLLAVPLHYKDARLSVSAELRTKEQLHNLMHEFYYMDNDGFRLTSSMVIYATRRHIISPQLLIQHRKELARDVAAEFQAQTQSGLERTATQRAEALKRMNALSQRMNRDKWGTGTATGYKGCCEFWFFALENGHTVKIVSLKEEIREVTGAWRGWVNWDVNDAGGLVASVGGIMDTKWKEVVRKVTKLGEMPTIGKSAQGGDKGKKKDKDKGKGKGKASAPNVKTRSRAKANENGDLEGFEGDGGTTDYDDEVANGPQCNCPACSSDVFFDGYEDVYGDYSDYDDEFTSDEEPLDPRPAAREPQYHHRYLFCWDFKAHSTDSSTSSNPGLELLPLPSRTWWNNDYDHGVYVTFSPCSRYIAASSNFRFALWDLEDKLDKLGERHEDLQYPRYRRGGNSIDSSRTQMSLLRSRRPQMWKVPKMDLHRWTRGGLFDTWHDREHYSTQAEDLDELVCKPFNGIWVLWEDVAIPRKYPIADTASSPSPTTLGKGVSFINSIDLRRYVDGVDMGADLEQRMEDYHNTLQVIYEERQDEIDEAEMADDDDDAWLDDDSFEHQHFAMYHAQFAAMHPGMTDEDDWGGDDDNDDDDIDDGDSGGIGGDYGDDLSGDYDEDYENEDTYNVFGMLQELL</sequence>
<dbReference type="OrthoDB" id="10257471at2759"/>